<dbReference type="EMBL" id="FO203431">
    <property type="protein sequence ID" value="CCH88161.1"/>
    <property type="molecule type" value="Genomic_DNA"/>
</dbReference>
<dbReference type="HOGENOM" id="CLU_004542_5_1_11"/>
<dbReference type="Pfam" id="PF00933">
    <property type="entry name" value="Glyco_hydro_3"/>
    <property type="match status" value="1"/>
</dbReference>
<dbReference type="InterPro" id="IPR026891">
    <property type="entry name" value="Fn3-like"/>
</dbReference>
<dbReference type="FunFam" id="2.60.40.10:FF:000495">
    <property type="entry name" value="Periplasmic beta-glucosidase"/>
    <property type="match status" value="1"/>
</dbReference>
<keyword evidence="7" id="KW-1185">Reference proteome</keyword>
<dbReference type="PATRIC" id="fig|477641.3.peg.2589"/>
<dbReference type="Gene3D" id="3.20.20.300">
    <property type="entry name" value="Glycoside hydrolase, family 3, N-terminal domain"/>
    <property type="match status" value="1"/>
</dbReference>
<dbReference type="eggNOG" id="COG1472">
    <property type="taxonomic scope" value="Bacteria"/>
</dbReference>
<sequence>MNAGTDVDALIARMSWTEKLAQLQVGYRPQLEDAAELVRGGIGAVFWPRSAEATNELQRVALEETPHGIPLLVGLDVVHGQRTTFPIPLAQAASFDPAVAETDGRVSAAEAASGGVTWTYAPMIDVSRDPRWGRVAEGFGEDTLLNAVFGAAKVRGYQGSDLADPGSILACAKHYVAYGAAEGGRDYDTADVSASRLRNVYLEPFRAAVEAGAATVMASFNTVDGRPVHASRELLTDVLKEEWGFTGAVVGDADGVVNLLAHGIAEDLHDALVQSLSAGLDVEMGGHVIAPDGTTSLTPDDVTVARVDDAVRRVLRLKVALGLFDHPYVDRAAEVAAPTAATRSAAREAAERCPVLLANDGTLPLADGPLRVLLTGPYADSTDHLGAWVQSFAEPAGSLADALRAERPDLEVTVLPGASFDGTDPARQEEVARAAAGCDVVLVAVGEPSHLTGEASSRADLRLPGDQEALVHAVADTGVPFAVVLANGRPLVTSDWIDRAPAVLEAWHLGLEAAPAIARVLTGAVNPAGRLPMSFPRSAGQVPVHYDHDNTGRPATTGGSMQPLSHDIGLQGPANVQEWFTSKYRDLPLGPQFAFGHGLSYTTFSYGTPVLSRAQLSADELRGGTAVEVSVEVTNTGQRAGDEVVQLYLRDPVASLAQPVRRLRGFRRLPLEPGESATVTLSLGWRDLGFWTGRGEEFVVEPGRFELHVGGSLESTQQCDLVVT</sequence>
<dbReference type="InterPro" id="IPR001764">
    <property type="entry name" value="Glyco_hydro_3_N"/>
</dbReference>
<protein>
    <recommendedName>
        <fullName evidence="4">Exo-alpha-(1-&gt;6)-L-arabinopyranosidase</fullName>
    </recommendedName>
</protein>
<dbReference type="OrthoDB" id="9803863at2"/>
<dbReference type="SMART" id="SM01217">
    <property type="entry name" value="Fn3_like"/>
    <property type="match status" value="1"/>
</dbReference>
<dbReference type="InterPro" id="IPR002772">
    <property type="entry name" value="Glyco_hydro_3_C"/>
</dbReference>
<dbReference type="STRING" id="477641.MODMU_2732"/>
<comment type="similarity">
    <text evidence="1">Belongs to the glycosyl hydrolase 3 family.</text>
</comment>
<dbReference type="Proteomes" id="UP000006461">
    <property type="component" value="Chromosome"/>
</dbReference>
<organism evidence="6 7">
    <name type="scientific">Modestobacter italicus (strain DSM 44449 / CECT 9708 / BC 501)</name>
    <dbReference type="NCBI Taxonomy" id="2732864"/>
    <lineage>
        <taxon>Bacteria</taxon>
        <taxon>Bacillati</taxon>
        <taxon>Actinomycetota</taxon>
        <taxon>Actinomycetes</taxon>
        <taxon>Geodermatophilales</taxon>
        <taxon>Geodermatophilaceae</taxon>
        <taxon>Modestobacter</taxon>
    </lineage>
</organism>
<evidence type="ECO:0000256" key="3">
    <source>
        <dbReference type="ARBA" id="ARBA00058905"/>
    </source>
</evidence>
<dbReference type="PRINTS" id="PR00133">
    <property type="entry name" value="GLHYDRLASE3"/>
</dbReference>
<accession>I4EXP8</accession>
<evidence type="ECO:0000256" key="4">
    <source>
        <dbReference type="ARBA" id="ARBA00074219"/>
    </source>
</evidence>
<reference evidence="6 7" key="1">
    <citation type="journal article" date="2012" name="J. Bacteriol.">
        <title>Genome Sequence of Radiation-Resistant Modestobacter marinus Strain BC501, a Representative Actinobacterium That Thrives on Calcareous Stone Surfaces.</title>
        <authorList>
            <person name="Normand P."/>
            <person name="Gury J."/>
            <person name="Pujic P."/>
            <person name="Chouaia B."/>
            <person name="Crotti E."/>
            <person name="Brusetti L."/>
            <person name="Daffonchio D."/>
            <person name="Vacherie B."/>
            <person name="Barbe V."/>
            <person name="Medigue C."/>
            <person name="Calteau A."/>
            <person name="Ghodhbane-Gtari F."/>
            <person name="Essoussi I."/>
            <person name="Nouioui I."/>
            <person name="Abbassi-Ghozzi I."/>
            <person name="Gtari M."/>
        </authorList>
    </citation>
    <scope>NUCLEOTIDE SEQUENCE [LARGE SCALE GENOMIC DNA]</scope>
    <source>
        <strain evidence="7">BC 501</strain>
    </source>
</reference>
<dbReference type="InterPro" id="IPR017853">
    <property type="entry name" value="GH"/>
</dbReference>
<dbReference type="Gene3D" id="2.60.40.10">
    <property type="entry name" value="Immunoglobulins"/>
    <property type="match status" value="1"/>
</dbReference>
<feature type="domain" description="Fibronectin type III-like" evidence="5">
    <location>
        <begin position="643"/>
        <end position="713"/>
    </location>
</feature>
<dbReference type="SUPFAM" id="SSF51445">
    <property type="entry name" value="(Trans)glycosidases"/>
    <property type="match status" value="1"/>
</dbReference>
<evidence type="ECO:0000313" key="6">
    <source>
        <dbReference type="EMBL" id="CCH88161.1"/>
    </source>
</evidence>
<comment type="function">
    <text evidence="3">Catalyzes the hydrolysis of a non-reducing terminal alpha-L-arabinopyranosidic linkage in ginsenoside Rb2 (alpha-L-arabinopyranosyl-(1-&gt;6)-alpha-D-glucopyranosyl) to release alpha-D-glucopyranosyl (Rd). It is not able to hydrolyze alpha-L-arabinofuranosyl-(1-&gt;6)-alpha-D-glucopyranosyl (Rc).</text>
</comment>
<evidence type="ECO:0000256" key="2">
    <source>
        <dbReference type="ARBA" id="ARBA00022801"/>
    </source>
</evidence>
<gene>
    <name evidence="6" type="ordered locus">MODMU_2732</name>
</gene>
<dbReference type="Pfam" id="PF01915">
    <property type="entry name" value="Glyco_hydro_3_C"/>
    <property type="match status" value="1"/>
</dbReference>
<dbReference type="InterPro" id="IPR013783">
    <property type="entry name" value="Ig-like_fold"/>
</dbReference>
<name>I4EXP8_MODI5</name>
<dbReference type="AlphaFoldDB" id="I4EXP8"/>
<dbReference type="InterPro" id="IPR036881">
    <property type="entry name" value="Glyco_hydro_3_C_sf"/>
</dbReference>
<keyword evidence="2 6" id="KW-0378">Hydrolase</keyword>
<dbReference type="SUPFAM" id="SSF52279">
    <property type="entry name" value="Beta-D-glucan exohydrolase, C-terminal domain"/>
    <property type="match status" value="1"/>
</dbReference>
<dbReference type="OMA" id="WPGYTGN"/>
<dbReference type="GO" id="GO:0005975">
    <property type="term" value="P:carbohydrate metabolic process"/>
    <property type="evidence" value="ECO:0007669"/>
    <property type="project" value="InterPro"/>
</dbReference>
<proteinExistence type="inferred from homology"/>
<dbReference type="Gene3D" id="3.40.50.1700">
    <property type="entry name" value="Glycoside hydrolase family 3 C-terminal domain"/>
    <property type="match status" value="1"/>
</dbReference>
<dbReference type="Pfam" id="PF14310">
    <property type="entry name" value="Fn3-like"/>
    <property type="match status" value="1"/>
</dbReference>
<evidence type="ECO:0000259" key="5">
    <source>
        <dbReference type="SMART" id="SM01217"/>
    </source>
</evidence>
<evidence type="ECO:0000256" key="1">
    <source>
        <dbReference type="ARBA" id="ARBA00005336"/>
    </source>
</evidence>
<dbReference type="InterPro" id="IPR036962">
    <property type="entry name" value="Glyco_hydro_3_N_sf"/>
</dbReference>
<evidence type="ECO:0000313" key="7">
    <source>
        <dbReference type="Proteomes" id="UP000006461"/>
    </source>
</evidence>
<dbReference type="KEGG" id="mmar:MODMU_2732"/>
<dbReference type="GO" id="GO:0008422">
    <property type="term" value="F:beta-glucosidase activity"/>
    <property type="evidence" value="ECO:0007669"/>
    <property type="project" value="UniProtKB-ARBA"/>
</dbReference>
<dbReference type="PANTHER" id="PTHR42715">
    <property type="entry name" value="BETA-GLUCOSIDASE"/>
    <property type="match status" value="1"/>
</dbReference>
<dbReference type="InterPro" id="IPR050288">
    <property type="entry name" value="Cellulose_deg_GH3"/>
</dbReference>
<dbReference type="PANTHER" id="PTHR42715:SF10">
    <property type="entry name" value="BETA-GLUCOSIDASE"/>
    <property type="match status" value="1"/>
</dbReference>